<dbReference type="HOGENOM" id="CLU_011151_0_1_1"/>
<evidence type="ECO:0000313" key="1">
    <source>
        <dbReference type="EMBL" id="EPQ55878.1"/>
    </source>
</evidence>
<dbReference type="OMA" id="GTWIFEG"/>
<dbReference type="RefSeq" id="XP_007865903.1">
    <property type="nucleotide sequence ID" value="XM_007867712.1"/>
</dbReference>
<accession>S7Q8Y0</accession>
<reference evidence="1 2" key="1">
    <citation type="journal article" date="2012" name="Science">
        <title>The Paleozoic origin of enzymatic lignin decomposition reconstructed from 31 fungal genomes.</title>
        <authorList>
            <person name="Floudas D."/>
            <person name="Binder M."/>
            <person name="Riley R."/>
            <person name="Barry K."/>
            <person name="Blanchette R.A."/>
            <person name="Henrissat B."/>
            <person name="Martinez A.T."/>
            <person name="Otillar R."/>
            <person name="Spatafora J.W."/>
            <person name="Yadav J.S."/>
            <person name="Aerts A."/>
            <person name="Benoit I."/>
            <person name="Boyd A."/>
            <person name="Carlson A."/>
            <person name="Copeland A."/>
            <person name="Coutinho P.M."/>
            <person name="de Vries R.P."/>
            <person name="Ferreira P."/>
            <person name="Findley K."/>
            <person name="Foster B."/>
            <person name="Gaskell J."/>
            <person name="Glotzer D."/>
            <person name="Gorecki P."/>
            <person name="Heitman J."/>
            <person name="Hesse C."/>
            <person name="Hori C."/>
            <person name="Igarashi K."/>
            <person name="Jurgens J.A."/>
            <person name="Kallen N."/>
            <person name="Kersten P."/>
            <person name="Kohler A."/>
            <person name="Kuees U."/>
            <person name="Kumar T.K.A."/>
            <person name="Kuo A."/>
            <person name="LaButti K."/>
            <person name="Larrondo L.F."/>
            <person name="Lindquist E."/>
            <person name="Ling A."/>
            <person name="Lombard V."/>
            <person name="Lucas S."/>
            <person name="Lundell T."/>
            <person name="Martin R."/>
            <person name="McLaughlin D.J."/>
            <person name="Morgenstern I."/>
            <person name="Morin E."/>
            <person name="Murat C."/>
            <person name="Nagy L.G."/>
            <person name="Nolan M."/>
            <person name="Ohm R.A."/>
            <person name="Patyshakuliyeva A."/>
            <person name="Rokas A."/>
            <person name="Ruiz-Duenas F.J."/>
            <person name="Sabat G."/>
            <person name="Salamov A."/>
            <person name="Samejima M."/>
            <person name="Schmutz J."/>
            <person name="Slot J.C."/>
            <person name="St John F."/>
            <person name="Stenlid J."/>
            <person name="Sun H."/>
            <person name="Sun S."/>
            <person name="Syed K."/>
            <person name="Tsang A."/>
            <person name="Wiebenga A."/>
            <person name="Young D."/>
            <person name="Pisabarro A."/>
            <person name="Eastwood D.C."/>
            <person name="Martin F."/>
            <person name="Cullen D."/>
            <person name="Grigoriev I.V."/>
            <person name="Hibbett D.S."/>
        </authorList>
    </citation>
    <scope>NUCLEOTIDE SEQUENCE [LARGE SCALE GENOMIC DNA]</scope>
    <source>
        <strain evidence="1 2">ATCC 11539</strain>
    </source>
</reference>
<name>S7Q8Y0_GLOTA</name>
<keyword evidence="2" id="KW-1185">Reference proteome</keyword>
<protein>
    <recommendedName>
        <fullName evidence="3">F-box domain-containing protein</fullName>
    </recommendedName>
</protein>
<dbReference type="eggNOG" id="ENOG502SMXU">
    <property type="taxonomic scope" value="Eukaryota"/>
</dbReference>
<dbReference type="AlphaFoldDB" id="S7Q8Y0"/>
<dbReference type="Proteomes" id="UP000030669">
    <property type="component" value="Unassembled WGS sequence"/>
</dbReference>
<evidence type="ECO:0000313" key="2">
    <source>
        <dbReference type="Proteomes" id="UP000030669"/>
    </source>
</evidence>
<dbReference type="GeneID" id="19301842"/>
<organism evidence="1 2">
    <name type="scientific">Gloeophyllum trabeum (strain ATCC 11539 / FP-39264 / Madison 617)</name>
    <name type="common">Brown rot fungus</name>
    <dbReference type="NCBI Taxonomy" id="670483"/>
    <lineage>
        <taxon>Eukaryota</taxon>
        <taxon>Fungi</taxon>
        <taxon>Dikarya</taxon>
        <taxon>Basidiomycota</taxon>
        <taxon>Agaricomycotina</taxon>
        <taxon>Agaricomycetes</taxon>
        <taxon>Gloeophyllales</taxon>
        <taxon>Gloeophyllaceae</taxon>
        <taxon>Gloeophyllum</taxon>
    </lineage>
</organism>
<dbReference type="EMBL" id="KB469301">
    <property type="protein sequence ID" value="EPQ55878.1"/>
    <property type="molecule type" value="Genomic_DNA"/>
</dbReference>
<dbReference type="KEGG" id="gtr:GLOTRDRAFT_129089"/>
<evidence type="ECO:0008006" key="3">
    <source>
        <dbReference type="Google" id="ProtNLM"/>
    </source>
</evidence>
<dbReference type="OrthoDB" id="3007819at2759"/>
<proteinExistence type="predicted"/>
<gene>
    <name evidence="1" type="ORF">GLOTRDRAFT_129089</name>
</gene>
<sequence>MAFRFSTLPPAILEECTFHVATSSGWDSSADLRSLLSVSRGLAATLSPASAPELYARIFCAYFPVTHFIAPSPALTDASLAEELIERLRLVHRIRSCRFEENTIRADMWRLQLMILESNGATIESLQRVGISSFLTTFLQTRFYPAGHGWPLADDVRSLAMWLAWYTSSAESLKSESLETREQVLTRVRPFAMACPQMASSLRAFSSLSEAGGLSDINGRSAQRLCAVTSFSQTLTLSCPDLSSAAILLTFARKNALVVHIPQHLNRGMVSQGTGPTYKDCYQFQAQSIVLLRSPSVLRNQTLVSNGRGQSLGQGECECDLRRLFIGVGHRDSEESAPERPLYLLGKLTGSWVGKILVAPPMAISSAASAAQLPDFICQRPLRCNIREYLRHDSSTEISQRADRWCLNDENALSFCQDIQRFRVVHAQDSIELHEKTSGQIQRYSLAEGGARVTRSGWPADVLIAGETDAEHDRAWGAFVYIGKVRVRDGWVVLKRQPKRPNDESQPEYGSWVFEGYVHAGSSFVGRWRPDPTLDASGNCEGIFQLKKGA</sequence>